<accession>A0A0E9T808</accession>
<dbReference type="EMBL" id="GBXM01059567">
    <property type="protein sequence ID" value="JAH49010.1"/>
    <property type="molecule type" value="Transcribed_RNA"/>
</dbReference>
<dbReference type="AlphaFoldDB" id="A0A0E9T808"/>
<protein>
    <submittedName>
        <fullName evidence="1">Uncharacterized protein</fullName>
    </submittedName>
</protein>
<reference evidence="1" key="2">
    <citation type="journal article" date="2015" name="Fish Shellfish Immunol.">
        <title>Early steps in the European eel (Anguilla anguilla)-Vibrio vulnificus interaction in the gills: Role of the RtxA13 toxin.</title>
        <authorList>
            <person name="Callol A."/>
            <person name="Pajuelo D."/>
            <person name="Ebbesson L."/>
            <person name="Teles M."/>
            <person name="MacKenzie S."/>
            <person name="Amaro C."/>
        </authorList>
    </citation>
    <scope>NUCLEOTIDE SEQUENCE</scope>
</reference>
<sequence>MANRKSPEAQSTFWSTYPRWIAAMNFKIPCNELRGHGQNHTGELFGEEVSR</sequence>
<name>A0A0E9T808_ANGAN</name>
<evidence type="ECO:0000313" key="1">
    <source>
        <dbReference type="EMBL" id="JAH49010.1"/>
    </source>
</evidence>
<reference evidence="1" key="1">
    <citation type="submission" date="2014-11" db="EMBL/GenBank/DDBJ databases">
        <authorList>
            <person name="Amaro Gonzalez C."/>
        </authorList>
    </citation>
    <scope>NUCLEOTIDE SEQUENCE</scope>
</reference>
<proteinExistence type="predicted"/>
<organism evidence="1">
    <name type="scientific">Anguilla anguilla</name>
    <name type="common">European freshwater eel</name>
    <name type="synonym">Muraena anguilla</name>
    <dbReference type="NCBI Taxonomy" id="7936"/>
    <lineage>
        <taxon>Eukaryota</taxon>
        <taxon>Metazoa</taxon>
        <taxon>Chordata</taxon>
        <taxon>Craniata</taxon>
        <taxon>Vertebrata</taxon>
        <taxon>Euteleostomi</taxon>
        <taxon>Actinopterygii</taxon>
        <taxon>Neopterygii</taxon>
        <taxon>Teleostei</taxon>
        <taxon>Anguilliformes</taxon>
        <taxon>Anguillidae</taxon>
        <taxon>Anguilla</taxon>
    </lineage>
</organism>